<protein>
    <submittedName>
        <fullName evidence="2">HDOD domain-containing protein</fullName>
    </submittedName>
</protein>
<sequence>MDFQPRAEFLTKSLHRADAWVDHFRRQEFPVLASSAEALEQLRANEDDVDAHLIGQTFANDPLMTLKVLIHASNLNRERRTADAETLTSAVVLMGITPFFNLLGPQPTLEDWLAGDSEALDGVDAVLGRAERASRFALGFAAHRMDPDADILHQAALLHDFAELLLWCHAPALAKTIRIHQKFDPGLRSKVAQQQVLGVDLMSLQKDLIRAWHLPAVFGHLLDERDPQDPQDRCVYLATRAARHSMLGWDNAGLPDDLTDIGALLNLGPIPTLRLLHDLAGDPLARGPDTTM</sequence>
<dbReference type="EMBL" id="SACM01000001">
    <property type="protein sequence ID" value="RVT88686.1"/>
    <property type="molecule type" value="Genomic_DNA"/>
</dbReference>
<organism evidence="2 3">
    <name type="scientific">Inhella crocodyli</name>
    <dbReference type="NCBI Taxonomy" id="2499851"/>
    <lineage>
        <taxon>Bacteria</taxon>
        <taxon>Pseudomonadati</taxon>
        <taxon>Pseudomonadota</taxon>
        <taxon>Betaproteobacteria</taxon>
        <taxon>Burkholderiales</taxon>
        <taxon>Sphaerotilaceae</taxon>
        <taxon>Inhella</taxon>
    </lineage>
</organism>
<feature type="domain" description="HDOD" evidence="1">
    <location>
        <begin position="29"/>
        <end position="228"/>
    </location>
</feature>
<reference evidence="2 3" key="1">
    <citation type="submission" date="2019-01" db="EMBL/GenBank/DDBJ databases">
        <authorList>
            <person name="Chen W.-M."/>
        </authorList>
    </citation>
    <scope>NUCLEOTIDE SEQUENCE [LARGE SCALE GENOMIC DNA]</scope>
    <source>
        <strain evidence="2 3">CCP-18</strain>
    </source>
</reference>
<dbReference type="Pfam" id="PF08668">
    <property type="entry name" value="HDOD"/>
    <property type="match status" value="1"/>
</dbReference>
<accession>A0A3S2V561</accession>
<evidence type="ECO:0000313" key="2">
    <source>
        <dbReference type="EMBL" id="RVT88686.1"/>
    </source>
</evidence>
<evidence type="ECO:0000259" key="1">
    <source>
        <dbReference type="PROSITE" id="PS51833"/>
    </source>
</evidence>
<dbReference type="Proteomes" id="UP000288587">
    <property type="component" value="Unassembled WGS sequence"/>
</dbReference>
<name>A0A3S2V561_9BURK</name>
<keyword evidence="3" id="KW-1185">Reference proteome</keyword>
<dbReference type="AlphaFoldDB" id="A0A3S2V561"/>
<gene>
    <name evidence="2" type="ORF">EOD73_06880</name>
</gene>
<proteinExistence type="predicted"/>
<dbReference type="Gene3D" id="1.10.3210.10">
    <property type="entry name" value="Hypothetical protein af1432"/>
    <property type="match status" value="1"/>
</dbReference>
<dbReference type="PROSITE" id="PS51833">
    <property type="entry name" value="HDOD"/>
    <property type="match status" value="1"/>
</dbReference>
<dbReference type="InterPro" id="IPR013976">
    <property type="entry name" value="HDOD"/>
</dbReference>
<dbReference type="SUPFAM" id="SSF109604">
    <property type="entry name" value="HD-domain/PDEase-like"/>
    <property type="match status" value="1"/>
</dbReference>
<comment type="caution">
    <text evidence="2">The sequence shown here is derived from an EMBL/GenBank/DDBJ whole genome shotgun (WGS) entry which is preliminary data.</text>
</comment>
<dbReference type="OrthoDB" id="9126875at2"/>
<evidence type="ECO:0000313" key="3">
    <source>
        <dbReference type="Proteomes" id="UP000288587"/>
    </source>
</evidence>